<dbReference type="AlphaFoldDB" id="A0A7R8CJ50"/>
<keyword evidence="2" id="KW-1185">Reference proteome</keyword>
<dbReference type="EMBL" id="HG994593">
    <property type="protein sequence ID" value="CAF2838870.1"/>
    <property type="molecule type" value="Genomic_DNA"/>
</dbReference>
<gene>
    <name evidence="1" type="ORF">LSAA_5108</name>
</gene>
<sequence>MLRNWQQPWRLEIQTETRYDGFPTLTEQVACSSTDEFLKKEVPAVDIVDVTSISKILHQVPAYYRVQLLVKVTSSPNADPLPAAAATPSEDDFFSFDRQLDYRNMETEVIDYLKSAPVMDSLHHFPKNKKVALWYNAAIPSSAPVERLFIAGGLLLTLKRNHDERFQRLLFLRYSKYFNGME</sequence>
<dbReference type="Proteomes" id="UP000675881">
    <property type="component" value="Chromosome 14"/>
</dbReference>
<proteinExistence type="predicted"/>
<organism evidence="1 2">
    <name type="scientific">Lepeophtheirus salmonis</name>
    <name type="common">Salmon louse</name>
    <name type="synonym">Caligus salmonis</name>
    <dbReference type="NCBI Taxonomy" id="72036"/>
    <lineage>
        <taxon>Eukaryota</taxon>
        <taxon>Metazoa</taxon>
        <taxon>Ecdysozoa</taxon>
        <taxon>Arthropoda</taxon>
        <taxon>Crustacea</taxon>
        <taxon>Multicrustacea</taxon>
        <taxon>Hexanauplia</taxon>
        <taxon>Copepoda</taxon>
        <taxon>Siphonostomatoida</taxon>
        <taxon>Caligidae</taxon>
        <taxon>Lepeophtheirus</taxon>
    </lineage>
</organism>
<evidence type="ECO:0000313" key="2">
    <source>
        <dbReference type="Proteomes" id="UP000675881"/>
    </source>
</evidence>
<protein>
    <submittedName>
        <fullName evidence="1">(salmon louse) hypothetical protein</fullName>
    </submittedName>
</protein>
<evidence type="ECO:0000313" key="1">
    <source>
        <dbReference type="EMBL" id="CAF2838870.1"/>
    </source>
</evidence>
<name>A0A7R8CJ50_LEPSM</name>
<accession>A0A7R8CJ50</accession>
<reference evidence="1" key="1">
    <citation type="submission" date="2021-02" db="EMBL/GenBank/DDBJ databases">
        <authorList>
            <person name="Bekaert M."/>
        </authorList>
    </citation>
    <scope>NUCLEOTIDE SEQUENCE</scope>
    <source>
        <strain evidence="1">IoA-00</strain>
    </source>
</reference>